<dbReference type="InterPro" id="IPR008257">
    <property type="entry name" value="Pept_M19"/>
</dbReference>
<dbReference type="Pfam" id="PF01244">
    <property type="entry name" value="Peptidase_M19"/>
    <property type="match status" value="1"/>
</dbReference>
<dbReference type="Gene3D" id="3.20.20.140">
    <property type="entry name" value="Metal-dependent hydrolases"/>
    <property type="match status" value="1"/>
</dbReference>
<gene>
    <name evidence="1" type="ORF">ABGB03_09665</name>
</gene>
<dbReference type="PANTHER" id="PTHR10443:SF12">
    <property type="entry name" value="DIPEPTIDASE"/>
    <property type="match status" value="1"/>
</dbReference>
<dbReference type="SUPFAM" id="SSF51556">
    <property type="entry name" value="Metallo-dependent hydrolases"/>
    <property type="match status" value="1"/>
</dbReference>
<dbReference type="PROSITE" id="PS51365">
    <property type="entry name" value="RENAL_DIPEPTIDASE_2"/>
    <property type="match status" value="1"/>
</dbReference>
<reference evidence="1" key="1">
    <citation type="submission" date="2024-05" db="EMBL/GenBank/DDBJ databases">
        <title>Pontimicrobium maritimus sp. nov., isolated form sea water.</title>
        <authorList>
            <person name="Muhammad N."/>
            <person name="Vuong T.Q."/>
            <person name="Han H.L."/>
            <person name="Kim S.-G."/>
        </authorList>
    </citation>
    <scope>NUCLEOTIDE SEQUENCE</scope>
    <source>
        <strain evidence="1">SW4</strain>
    </source>
</reference>
<keyword evidence="1" id="KW-0378">Hydrolase</keyword>
<dbReference type="CDD" id="cd01301">
    <property type="entry name" value="rDP_like"/>
    <property type="match status" value="1"/>
</dbReference>
<dbReference type="GO" id="GO:0006508">
    <property type="term" value="P:proteolysis"/>
    <property type="evidence" value="ECO:0007669"/>
    <property type="project" value="InterPro"/>
</dbReference>
<accession>A0AAU7BPX0</accession>
<keyword evidence="1" id="KW-0645">Protease</keyword>
<keyword evidence="1" id="KW-0224">Dipeptidase</keyword>
<evidence type="ECO:0000313" key="1">
    <source>
        <dbReference type="EMBL" id="XBG60121.1"/>
    </source>
</evidence>
<dbReference type="PANTHER" id="PTHR10443">
    <property type="entry name" value="MICROSOMAL DIPEPTIDASE"/>
    <property type="match status" value="1"/>
</dbReference>
<organism evidence="1">
    <name type="scientific">Pontimicrobium sp. SW4</name>
    <dbReference type="NCBI Taxonomy" id="3153519"/>
    <lineage>
        <taxon>Bacteria</taxon>
        <taxon>Pseudomonadati</taxon>
        <taxon>Bacteroidota</taxon>
        <taxon>Flavobacteriia</taxon>
        <taxon>Flavobacteriales</taxon>
        <taxon>Flavobacteriaceae</taxon>
        <taxon>Pontimicrobium</taxon>
    </lineage>
</organism>
<protein>
    <submittedName>
        <fullName evidence="1">Dipeptidase</fullName>
        <ecNumber evidence="1">3.4.13.19</ecNumber>
    </submittedName>
</protein>
<dbReference type="EMBL" id="CP157199">
    <property type="protein sequence ID" value="XBG60121.1"/>
    <property type="molecule type" value="Genomic_DNA"/>
</dbReference>
<proteinExistence type="predicted"/>
<dbReference type="InterPro" id="IPR032466">
    <property type="entry name" value="Metal_Hydrolase"/>
</dbReference>
<dbReference type="EC" id="3.4.13.19" evidence="1"/>
<name>A0AAU7BPX0_9FLAO</name>
<dbReference type="GO" id="GO:0070573">
    <property type="term" value="F:metallodipeptidase activity"/>
    <property type="evidence" value="ECO:0007669"/>
    <property type="project" value="InterPro"/>
</dbReference>
<dbReference type="RefSeq" id="WP_347922308.1">
    <property type="nucleotide sequence ID" value="NZ_CP157199.1"/>
</dbReference>
<sequence length="395" mass="43695">MKKIILLCIVIASCKPAPEKASKVKTYAEIHAEAIVVDTHNDILMKAADNGIIFDQDLTGKTHSDLDRWKKGGLDVQIFSVYCDGGAENAYAYANREMDSLDAVVSRNPDKIAKVANYKEMMAAVNDNKIAAMFGVEGGHMIEDDLAKLEALYNRGARYLTLTHNVAPSWATSAADETTNPNLEQKGLTDFGKQVVKRMNELGMMVDISHVGEQTFKDVIEITTKPIIASHSSVYSLVASRRNLKDEQIKAIAKNEGVIMVNFHPGFIDSSFDGKEAAFLEKHSAESDSLIKSGMDEWYTLDYLYNKYSSETAAMRPPLSMLMDHIDYIVNLVGIDYVGLGSDFDGINLTPQQLDDVTTYPLITKALVEKGYSEEDIIKILGSNFLRVLKANEAK</sequence>
<dbReference type="AlphaFoldDB" id="A0AAU7BPX0"/>